<dbReference type="EMBL" id="NCKW01001850">
    <property type="protein sequence ID" value="POM79036.1"/>
    <property type="molecule type" value="Genomic_DNA"/>
</dbReference>
<evidence type="ECO:0000256" key="1">
    <source>
        <dbReference type="SAM" id="MobiDB-lite"/>
    </source>
</evidence>
<feature type="compositionally biased region" description="Polar residues" evidence="1">
    <location>
        <begin position="139"/>
        <end position="148"/>
    </location>
</feature>
<comment type="caution">
    <text evidence="2">The sequence shown here is derived from an EMBL/GenBank/DDBJ whole genome shotgun (WGS) entry which is preliminary data.</text>
</comment>
<evidence type="ECO:0000313" key="3">
    <source>
        <dbReference type="Proteomes" id="UP000237271"/>
    </source>
</evidence>
<feature type="compositionally biased region" description="Basic and acidic residues" evidence="1">
    <location>
        <begin position="149"/>
        <end position="158"/>
    </location>
</feature>
<accession>A0A2P4YMM7</accession>
<dbReference type="Proteomes" id="UP000237271">
    <property type="component" value="Unassembled WGS sequence"/>
</dbReference>
<proteinExistence type="predicted"/>
<feature type="non-terminal residue" evidence="2">
    <location>
        <position position="166"/>
    </location>
</feature>
<dbReference type="AlphaFoldDB" id="A0A2P4YMM7"/>
<feature type="region of interest" description="Disordered" evidence="1">
    <location>
        <begin position="75"/>
        <end position="166"/>
    </location>
</feature>
<feature type="compositionally biased region" description="Polar residues" evidence="1">
    <location>
        <begin position="117"/>
        <end position="127"/>
    </location>
</feature>
<protein>
    <submittedName>
        <fullName evidence="2">Gag protein</fullName>
    </submittedName>
</protein>
<sequence length="166" mass="17692">MFPPLSGTGAPEMVAKALKRPKKYWESLTPTKKLRWASQPVVRPRIIAKRVGLPPRPNAGSRRAVRASTVAVPGNIVPQAGNIGPQAAEAAGEDAESASGVGNTVPRKVEETEKMNKSTTCVSSVSNEVPRGVKKTSTRAEVSLSTSRVDNKAPHSEAETPYFATY</sequence>
<evidence type="ECO:0000313" key="2">
    <source>
        <dbReference type="EMBL" id="POM79036.1"/>
    </source>
</evidence>
<gene>
    <name evidence="2" type="ORF">PHPALM_3354</name>
</gene>
<reference evidence="2 3" key="1">
    <citation type="journal article" date="2017" name="Genome Biol. Evol.">
        <title>Phytophthora megakarya and P. palmivora, closely related causal agents of cacao black pod rot, underwent increases in genome sizes and gene numbers by different mechanisms.</title>
        <authorList>
            <person name="Ali S.S."/>
            <person name="Shao J."/>
            <person name="Lary D.J."/>
            <person name="Kronmiller B."/>
            <person name="Shen D."/>
            <person name="Strem M.D."/>
            <person name="Amoako-Attah I."/>
            <person name="Akrofi A.Y."/>
            <person name="Begoude B.A."/>
            <person name="Ten Hoopen G.M."/>
            <person name="Coulibaly K."/>
            <person name="Kebe B.I."/>
            <person name="Melnick R.L."/>
            <person name="Guiltinan M.J."/>
            <person name="Tyler B.M."/>
            <person name="Meinhardt L.W."/>
            <person name="Bailey B.A."/>
        </authorList>
    </citation>
    <scope>NUCLEOTIDE SEQUENCE [LARGE SCALE GENOMIC DNA]</scope>
    <source>
        <strain evidence="3">sbr112.9</strain>
    </source>
</reference>
<keyword evidence="3" id="KW-1185">Reference proteome</keyword>
<feature type="compositionally biased region" description="Basic and acidic residues" evidence="1">
    <location>
        <begin position="107"/>
        <end position="116"/>
    </location>
</feature>
<name>A0A2P4YMM7_9STRA</name>
<organism evidence="2 3">
    <name type="scientific">Phytophthora palmivora</name>
    <dbReference type="NCBI Taxonomy" id="4796"/>
    <lineage>
        <taxon>Eukaryota</taxon>
        <taxon>Sar</taxon>
        <taxon>Stramenopiles</taxon>
        <taxon>Oomycota</taxon>
        <taxon>Peronosporomycetes</taxon>
        <taxon>Peronosporales</taxon>
        <taxon>Peronosporaceae</taxon>
        <taxon>Phytophthora</taxon>
    </lineage>
</organism>